<reference evidence="5 6" key="1">
    <citation type="submission" date="2019-03" db="EMBL/GenBank/DDBJ databases">
        <title>Single cell metagenomics reveals metabolic interactions within the superorganism composed of flagellate Streblomastix strix and complex community of Bacteroidetes bacteria on its surface.</title>
        <authorList>
            <person name="Treitli S.C."/>
            <person name="Kolisko M."/>
            <person name="Husnik F."/>
            <person name="Keeling P."/>
            <person name="Hampl V."/>
        </authorList>
    </citation>
    <scope>NUCLEOTIDE SEQUENCE [LARGE SCALE GENOMIC DNA]</scope>
    <source>
        <strain evidence="5">ST1C</strain>
    </source>
</reference>
<dbReference type="SUPFAM" id="SSF50729">
    <property type="entry name" value="PH domain-like"/>
    <property type="match status" value="1"/>
</dbReference>
<dbReference type="InterPro" id="IPR011993">
    <property type="entry name" value="PH-like_dom_sf"/>
</dbReference>
<dbReference type="Gene3D" id="2.30.30.40">
    <property type="entry name" value="SH3 Domains"/>
    <property type="match status" value="1"/>
</dbReference>
<dbReference type="SMART" id="SM00326">
    <property type="entry name" value="SH3"/>
    <property type="match status" value="1"/>
</dbReference>
<dbReference type="PANTHER" id="PTHR14336">
    <property type="entry name" value="TANDEM PH DOMAIN CONTAINING PROTEIN"/>
    <property type="match status" value="1"/>
</dbReference>
<keyword evidence="1 2" id="KW-0728">SH3 domain</keyword>
<dbReference type="FunFam" id="2.30.29.30:FF:000286">
    <property type="entry name" value="PH-protein kinase domain containing protein"/>
    <property type="match status" value="1"/>
</dbReference>
<dbReference type="InterPro" id="IPR036028">
    <property type="entry name" value="SH3-like_dom_sf"/>
</dbReference>
<dbReference type="Pfam" id="PF14604">
    <property type="entry name" value="SH3_9"/>
    <property type="match status" value="1"/>
</dbReference>
<dbReference type="PRINTS" id="PR00452">
    <property type="entry name" value="SH3DOMAIN"/>
</dbReference>
<proteinExistence type="predicted"/>
<protein>
    <recommendedName>
        <fullName evidence="7">PH domain-containing protein</fullName>
    </recommendedName>
</protein>
<accession>A0A5J4WB16</accession>
<dbReference type="PROSITE" id="PS50002">
    <property type="entry name" value="SH3"/>
    <property type="match status" value="1"/>
</dbReference>
<dbReference type="Pfam" id="PF00169">
    <property type="entry name" value="PH"/>
    <property type="match status" value="1"/>
</dbReference>
<dbReference type="InterPro" id="IPR001452">
    <property type="entry name" value="SH3_domain"/>
</dbReference>
<sequence length="171" mass="19765">MEQKVQCKALFNFAQRVNNELTFNEGDIITLIEKHESGMWKGELDGRIGLFPYNFVAEIQDGDNPDEQIVNLPNEGWLTKQGHIRKNWKRRWFSLRGNQLFYYAKPEITKESGIIPLAQAKVEDADSVTQKSCSFHIFYPHESKAKDFYVYADNAVEKSAWCKAIENASKI</sequence>
<dbReference type="OrthoDB" id="73680at2759"/>
<evidence type="ECO:0000256" key="2">
    <source>
        <dbReference type="PROSITE-ProRule" id="PRU00192"/>
    </source>
</evidence>
<dbReference type="EMBL" id="SNRW01002782">
    <property type="protein sequence ID" value="KAA6391722.1"/>
    <property type="molecule type" value="Genomic_DNA"/>
</dbReference>
<name>A0A5J4WB16_9EUKA</name>
<dbReference type="SMART" id="SM00233">
    <property type="entry name" value="PH"/>
    <property type="match status" value="1"/>
</dbReference>
<evidence type="ECO:0000259" key="3">
    <source>
        <dbReference type="PROSITE" id="PS50002"/>
    </source>
</evidence>
<feature type="domain" description="SH3" evidence="3">
    <location>
        <begin position="2"/>
        <end position="61"/>
    </location>
</feature>
<dbReference type="Gene3D" id="2.30.29.30">
    <property type="entry name" value="Pleckstrin-homology domain (PH domain)/Phosphotyrosine-binding domain (PTB)"/>
    <property type="match status" value="1"/>
</dbReference>
<evidence type="ECO:0000313" key="6">
    <source>
        <dbReference type="Proteomes" id="UP000324800"/>
    </source>
</evidence>
<dbReference type="InterPro" id="IPR051707">
    <property type="entry name" value="PI-Interact_SigTrans_Reg"/>
</dbReference>
<comment type="caution">
    <text evidence="5">The sequence shown here is derived from an EMBL/GenBank/DDBJ whole genome shotgun (WGS) entry which is preliminary data.</text>
</comment>
<dbReference type="Proteomes" id="UP000324800">
    <property type="component" value="Unassembled WGS sequence"/>
</dbReference>
<feature type="domain" description="PH" evidence="4">
    <location>
        <begin position="71"/>
        <end position="170"/>
    </location>
</feature>
<dbReference type="SUPFAM" id="SSF50044">
    <property type="entry name" value="SH3-domain"/>
    <property type="match status" value="1"/>
</dbReference>
<organism evidence="5 6">
    <name type="scientific">Streblomastix strix</name>
    <dbReference type="NCBI Taxonomy" id="222440"/>
    <lineage>
        <taxon>Eukaryota</taxon>
        <taxon>Metamonada</taxon>
        <taxon>Preaxostyla</taxon>
        <taxon>Oxymonadida</taxon>
        <taxon>Streblomastigidae</taxon>
        <taxon>Streblomastix</taxon>
    </lineage>
</organism>
<evidence type="ECO:0000313" key="5">
    <source>
        <dbReference type="EMBL" id="KAA6391722.1"/>
    </source>
</evidence>
<dbReference type="PROSITE" id="PS50003">
    <property type="entry name" value="PH_DOMAIN"/>
    <property type="match status" value="1"/>
</dbReference>
<evidence type="ECO:0000259" key="4">
    <source>
        <dbReference type="PROSITE" id="PS50003"/>
    </source>
</evidence>
<evidence type="ECO:0000256" key="1">
    <source>
        <dbReference type="ARBA" id="ARBA00022443"/>
    </source>
</evidence>
<gene>
    <name evidence="5" type="ORF">EZS28_012749</name>
</gene>
<dbReference type="InterPro" id="IPR001849">
    <property type="entry name" value="PH_domain"/>
</dbReference>
<dbReference type="FunFam" id="2.30.30.40:FF:000072">
    <property type="entry name" value="Unconventional Myosin IB"/>
    <property type="match status" value="1"/>
</dbReference>
<evidence type="ECO:0008006" key="7">
    <source>
        <dbReference type="Google" id="ProtNLM"/>
    </source>
</evidence>
<dbReference type="AlphaFoldDB" id="A0A5J4WB16"/>